<dbReference type="GO" id="GO:0070681">
    <property type="term" value="P:glutaminyl-tRNAGln biosynthesis via transamidation"/>
    <property type="evidence" value="ECO:0007669"/>
    <property type="project" value="UniProtKB-UniRule"/>
</dbReference>
<dbReference type="Pfam" id="PF02637">
    <property type="entry name" value="GatB_Yqey"/>
    <property type="match status" value="1"/>
</dbReference>
<feature type="domain" description="Asn/Gln amidotransferase" evidence="7">
    <location>
        <begin position="355"/>
        <end position="515"/>
    </location>
</feature>
<comment type="similarity">
    <text evidence="6">Belongs to the GatB/GatE family. GatB subfamily.</text>
</comment>
<dbReference type="InterPro" id="IPR014746">
    <property type="entry name" value="Gln_synth/guanido_kin_cat_dom"/>
</dbReference>
<dbReference type="SUPFAM" id="SSF55931">
    <property type="entry name" value="Glutamine synthetase/guanido kinase"/>
    <property type="match status" value="1"/>
</dbReference>
<keyword evidence="4 6" id="KW-0648">Protein biosynthesis</keyword>
<evidence type="ECO:0000259" key="7">
    <source>
        <dbReference type="SMART" id="SM00845"/>
    </source>
</evidence>
<dbReference type="Pfam" id="PF02934">
    <property type="entry name" value="GatB_N"/>
    <property type="match status" value="1"/>
</dbReference>
<keyword evidence="1 6" id="KW-0436">Ligase</keyword>
<dbReference type="InterPro" id="IPR017959">
    <property type="entry name" value="Asn/Gln-tRNA_amidoTrfase_suB/E"/>
</dbReference>
<dbReference type="InterPro" id="IPR004413">
    <property type="entry name" value="GatB"/>
</dbReference>
<dbReference type="PANTHER" id="PTHR11659">
    <property type="entry name" value="GLUTAMYL-TRNA GLN AMIDOTRANSFERASE SUBUNIT B MITOCHONDRIAL AND PROKARYOTIC PET112-RELATED"/>
    <property type="match status" value="1"/>
</dbReference>
<dbReference type="InterPro" id="IPR018027">
    <property type="entry name" value="Asn/Gln_amidotransferase"/>
</dbReference>
<sequence>MRFIRLLSHSTISRFKLDPNYAFKCGIEIHTQLKTKYKLFSLSPTTTSSHIVPPNSSISYFDIGLLGTQPKLNPEALLLALKLAAALGCEVQTTSAFDRKHYMYPDQPLGYQITQHYHPIAKNGSLTLRSGVDDEGNYRLDADKCINIEQLQIEQDTGKSIYTDDDEIKIDYNRANMPLVELVTKPDFENFTQIRCFLRKYQQLVKYLNICSGDMENGAIRVDVNISVNGGNRVEIKNLGSTTEIKQALRYEYKRQIQLLQVNITVSQETRGWNGTETVKARSKEDAVDYRYVPDSELSQIYLSPTIAKEIYDEIEPQLPERVLQKLVLSPYDLEVKHAKFLLDNNDNVLPYYFQLVEAVGARDPHIKCTTINNWMFHEVLGSFHKNNQIFDINVLPFDKLASLITLVNGHDSRLTLTSARVLLTHVISNPGDARPLDALIEELDLEKPRDVSEHDILEAVQEICLEIIEQNPDVVKKIRAGKAKSINHLVGLAMKESQGKVKSSLFLQTFQRLI</sequence>
<organism evidence="8 9">
    <name type="scientific">Scheffersomyces spartinae</name>
    <dbReference type="NCBI Taxonomy" id="45513"/>
    <lineage>
        <taxon>Eukaryota</taxon>
        <taxon>Fungi</taxon>
        <taxon>Dikarya</taxon>
        <taxon>Ascomycota</taxon>
        <taxon>Saccharomycotina</taxon>
        <taxon>Pichiomycetes</taxon>
        <taxon>Debaryomycetaceae</taxon>
        <taxon>Scheffersomyces</taxon>
    </lineage>
</organism>
<comment type="caution">
    <text evidence="8">The sequence shown here is derived from an EMBL/GenBank/DDBJ whole genome shotgun (WGS) entry which is preliminary data.</text>
</comment>
<dbReference type="GO" id="GO:0050567">
    <property type="term" value="F:glutaminyl-tRNA synthase (glutamine-hydrolyzing) activity"/>
    <property type="evidence" value="ECO:0007669"/>
    <property type="project" value="UniProtKB-UniRule"/>
</dbReference>
<dbReference type="InterPro" id="IPR023168">
    <property type="entry name" value="GatB_Yqey_C_2"/>
</dbReference>
<reference evidence="8" key="1">
    <citation type="submission" date="2021-03" db="EMBL/GenBank/DDBJ databases">
        <authorList>
            <person name="Palmer J.M."/>
        </authorList>
    </citation>
    <scope>NUCLEOTIDE SEQUENCE</scope>
    <source>
        <strain evidence="8">ARV_011</strain>
    </source>
</reference>
<dbReference type="GO" id="GO:0005739">
    <property type="term" value="C:mitochondrion"/>
    <property type="evidence" value="ECO:0007669"/>
    <property type="project" value="UniProtKB-SubCell"/>
</dbReference>
<dbReference type="OrthoDB" id="1722066at2759"/>
<dbReference type="GO" id="GO:0030956">
    <property type="term" value="C:glutamyl-tRNA(Gln) amidotransferase complex"/>
    <property type="evidence" value="ECO:0007669"/>
    <property type="project" value="UniProtKB-UniRule"/>
</dbReference>
<comment type="function">
    <text evidence="6">Allows the formation of correctly charged Gln-tRNA(Gln) through the transamidation of misacylated Glu-tRNA(Gln) in the mitochondria. The reaction takes place in the presence of glutamine and ATP through an activated gamma-phospho-Glu-tRNA(Gln).</text>
</comment>
<dbReference type="InterPro" id="IPR006075">
    <property type="entry name" value="Asn/Gln-tRNA_Trfase_suB/E_cat"/>
</dbReference>
<evidence type="ECO:0000256" key="6">
    <source>
        <dbReference type="HAMAP-Rule" id="MF_03147"/>
    </source>
</evidence>
<comment type="subcellular location">
    <subcellularLocation>
        <location evidence="6">Mitochondrion</location>
    </subcellularLocation>
</comment>
<dbReference type="EC" id="6.3.5.-" evidence="6"/>
<keyword evidence="2 6" id="KW-0547">Nucleotide-binding</keyword>
<dbReference type="PANTHER" id="PTHR11659:SF0">
    <property type="entry name" value="GLUTAMYL-TRNA(GLN) AMIDOTRANSFERASE SUBUNIT B, MITOCHONDRIAL"/>
    <property type="match status" value="1"/>
</dbReference>
<dbReference type="SMART" id="SM00845">
    <property type="entry name" value="GatB_Yqey"/>
    <property type="match status" value="1"/>
</dbReference>
<proteinExistence type="inferred from homology"/>
<dbReference type="NCBIfam" id="NF004012">
    <property type="entry name" value="PRK05477.1-2"/>
    <property type="match status" value="1"/>
</dbReference>
<evidence type="ECO:0000256" key="1">
    <source>
        <dbReference type="ARBA" id="ARBA00022598"/>
    </source>
</evidence>
<evidence type="ECO:0000256" key="5">
    <source>
        <dbReference type="ARBA" id="ARBA00023128"/>
    </source>
</evidence>
<dbReference type="Proteomes" id="UP000790833">
    <property type="component" value="Unassembled WGS sequence"/>
</dbReference>
<dbReference type="Gene3D" id="1.10.10.410">
    <property type="match status" value="1"/>
</dbReference>
<evidence type="ECO:0000256" key="3">
    <source>
        <dbReference type="ARBA" id="ARBA00022840"/>
    </source>
</evidence>
<dbReference type="EMBL" id="JAHMUF010000023">
    <property type="protein sequence ID" value="KAG7191827.1"/>
    <property type="molecule type" value="Genomic_DNA"/>
</dbReference>
<keyword evidence="3 6" id="KW-0067">ATP-binding</keyword>
<gene>
    <name evidence="6" type="primary">PET112</name>
    <name evidence="8" type="ORF">KQ657_002795</name>
</gene>
<evidence type="ECO:0000256" key="2">
    <source>
        <dbReference type="ARBA" id="ARBA00022741"/>
    </source>
</evidence>
<dbReference type="InterPro" id="IPR017958">
    <property type="entry name" value="Gln-tRNA_amidoTrfase_suB_CS"/>
</dbReference>
<name>A0A9P7V5M4_9ASCO</name>
<protein>
    <recommendedName>
        <fullName evidence="6">Glutamyl-tRNA(Gln) amidotransferase subunit B, mitochondrial</fullName>
        <shortName evidence="6">Glu-AdT subunit B</shortName>
        <ecNumber evidence="6">6.3.5.-</ecNumber>
    </recommendedName>
</protein>
<evidence type="ECO:0000256" key="4">
    <source>
        <dbReference type="ARBA" id="ARBA00022917"/>
    </source>
</evidence>
<comment type="subunit">
    <text evidence="6">Subunit of the heterotrimeric GatFAB amidotransferase (AdT) complex, composed of A, B and F subunits.</text>
</comment>
<dbReference type="HAMAP" id="MF_00121">
    <property type="entry name" value="GatB"/>
    <property type="match status" value="1"/>
</dbReference>
<keyword evidence="9" id="KW-1185">Reference proteome</keyword>
<dbReference type="AlphaFoldDB" id="A0A9P7V5M4"/>
<accession>A0A9P7V5M4</accession>
<dbReference type="GO" id="GO:0005524">
    <property type="term" value="F:ATP binding"/>
    <property type="evidence" value="ECO:0007669"/>
    <property type="project" value="UniProtKB-KW"/>
</dbReference>
<dbReference type="NCBIfam" id="TIGR00133">
    <property type="entry name" value="gatB"/>
    <property type="match status" value="1"/>
</dbReference>
<evidence type="ECO:0000313" key="8">
    <source>
        <dbReference type="EMBL" id="KAG7191827.1"/>
    </source>
</evidence>
<dbReference type="PROSITE" id="PS01234">
    <property type="entry name" value="GATB"/>
    <property type="match status" value="1"/>
</dbReference>
<evidence type="ECO:0000313" key="9">
    <source>
        <dbReference type="Proteomes" id="UP000790833"/>
    </source>
</evidence>
<keyword evidence="5 6" id="KW-0496">Mitochondrion</keyword>
<dbReference type="GO" id="GO:0032543">
    <property type="term" value="P:mitochondrial translation"/>
    <property type="evidence" value="ECO:0007669"/>
    <property type="project" value="UniProtKB-UniRule"/>
</dbReference>
<comment type="catalytic activity">
    <reaction evidence="6">
        <text>L-glutamyl-tRNA(Gln) + L-glutamine + ATP + H2O = L-glutaminyl-tRNA(Gln) + L-glutamate + ADP + phosphate + H(+)</text>
        <dbReference type="Rhea" id="RHEA:17521"/>
        <dbReference type="Rhea" id="RHEA-COMP:9681"/>
        <dbReference type="Rhea" id="RHEA-COMP:9684"/>
        <dbReference type="ChEBI" id="CHEBI:15377"/>
        <dbReference type="ChEBI" id="CHEBI:15378"/>
        <dbReference type="ChEBI" id="CHEBI:29985"/>
        <dbReference type="ChEBI" id="CHEBI:30616"/>
        <dbReference type="ChEBI" id="CHEBI:43474"/>
        <dbReference type="ChEBI" id="CHEBI:58359"/>
        <dbReference type="ChEBI" id="CHEBI:78520"/>
        <dbReference type="ChEBI" id="CHEBI:78521"/>
        <dbReference type="ChEBI" id="CHEBI:456216"/>
    </reaction>
</comment>